<evidence type="ECO:0000256" key="1">
    <source>
        <dbReference type="ARBA" id="ARBA00000439"/>
    </source>
</evidence>
<dbReference type="EMBL" id="JAVRHT010000017">
    <property type="protein sequence ID" value="MDT0631844.1"/>
    <property type="molecule type" value="Genomic_DNA"/>
</dbReference>
<evidence type="ECO:0000256" key="9">
    <source>
        <dbReference type="ARBA" id="ARBA00031501"/>
    </source>
</evidence>
<dbReference type="SUPFAM" id="SSF51445">
    <property type="entry name" value="(Trans)glycosidases"/>
    <property type="match status" value="1"/>
</dbReference>
<keyword evidence="5 10" id="KW-0328">Glycosyltransferase</keyword>
<reference evidence="11 12" key="1">
    <citation type="submission" date="2023-09" db="EMBL/GenBank/DDBJ databases">
        <authorList>
            <person name="Rey-Velasco X."/>
        </authorList>
    </citation>
    <scope>NUCLEOTIDE SEQUENCE [LARGE SCALE GENOMIC DNA]</scope>
    <source>
        <strain evidence="11 12">F394</strain>
    </source>
</reference>
<evidence type="ECO:0000256" key="6">
    <source>
        <dbReference type="ARBA" id="ARBA00022679"/>
    </source>
</evidence>
<evidence type="ECO:0000256" key="8">
    <source>
        <dbReference type="ARBA" id="ARBA00031423"/>
    </source>
</evidence>
<proteinExistence type="inferred from homology"/>
<comment type="catalytic activity">
    <reaction evidence="1 10">
        <text>Transfers a segment of a (1-&gt;4)-alpha-D-glucan to a new position in an acceptor, which may be glucose or a (1-&gt;4)-alpha-D-glucan.</text>
        <dbReference type="EC" id="2.4.1.25"/>
    </reaction>
</comment>
<keyword evidence="6 10" id="KW-0808">Transferase</keyword>
<dbReference type="InterPro" id="IPR017853">
    <property type="entry name" value="GH"/>
</dbReference>
<keyword evidence="12" id="KW-1185">Reference proteome</keyword>
<comment type="similarity">
    <text evidence="2 10">Belongs to the disproportionating enzyme family.</text>
</comment>
<gene>
    <name evidence="11" type="primary">malQ</name>
    <name evidence="11" type="ORF">RM540_08820</name>
</gene>
<dbReference type="PANTHER" id="PTHR32438">
    <property type="entry name" value="4-ALPHA-GLUCANOTRANSFERASE DPE1, CHLOROPLASTIC/AMYLOPLASTIC"/>
    <property type="match status" value="1"/>
</dbReference>
<protein>
    <recommendedName>
        <fullName evidence="4 10">4-alpha-glucanotransferase</fullName>
        <ecNumber evidence="3 10">2.4.1.25</ecNumber>
    </recommendedName>
    <alternativeName>
        <fullName evidence="8 10">Amylomaltase</fullName>
    </alternativeName>
    <alternativeName>
        <fullName evidence="9 10">Disproportionating enzyme</fullName>
    </alternativeName>
</protein>
<organism evidence="11 12">
    <name type="scientific">Rubrivirga litoralis</name>
    <dbReference type="NCBI Taxonomy" id="3075598"/>
    <lineage>
        <taxon>Bacteria</taxon>
        <taxon>Pseudomonadati</taxon>
        <taxon>Rhodothermota</taxon>
        <taxon>Rhodothermia</taxon>
        <taxon>Rhodothermales</taxon>
        <taxon>Rubricoccaceae</taxon>
        <taxon>Rubrivirga</taxon>
    </lineage>
</organism>
<evidence type="ECO:0000256" key="7">
    <source>
        <dbReference type="ARBA" id="ARBA00023277"/>
    </source>
</evidence>
<dbReference type="EC" id="2.4.1.25" evidence="3 10"/>
<evidence type="ECO:0000313" key="12">
    <source>
        <dbReference type="Proteomes" id="UP001267426"/>
    </source>
</evidence>
<dbReference type="InterPro" id="IPR003385">
    <property type="entry name" value="Glyco_hydro_77"/>
</dbReference>
<dbReference type="Proteomes" id="UP001267426">
    <property type="component" value="Unassembled WGS sequence"/>
</dbReference>
<dbReference type="GO" id="GO:0004134">
    <property type="term" value="F:4-alpha-glucanotransferase activity"/>
    <property type="evidence" value="ECO:0007669"/>
    <property type="project" value="UniProtKB-EC"/>
</dbReference>
<dbReference type="NCBIfam" id="NF011079">
    <property type="entry name" value="PRK14508.1-2"/>
    <property type="match status" value="1"/>
</dbReference>
<evidence type="ECO:0000256" key="2">
    <source>
        <dbReference type="ARBA" id="ARBA00005684"/>
    </source>
</evidence>
<evidence type="ECO:0000256" key="3">
    <source>
        <dbReference type="ARBA" id="ARBA00012560"/>
    </source>
</evidence>
<evidence type="ECO:0000256" key="5">
    <source>
        <dbReference type="ARBA" id="ARBA00022676"/>
    </source>
</evidence>
<dbReference type="Gene3D" id="3.20.20.80">
    <property type="entry name" value="Glycosidases"/>
    <property type="match status" value="1"/>
</dbReference>
<name>A0ABU3BRC7_9BACT</name>
<evidence type="ECO:0000313" key="11">
    <source>
        <dbReference type="EMBL" id="MDT0631844.1"/>
    </source>
</evidence>
<evidence type="ECO:0000256" key="4">
    <source>
        <dbReference type="ARBA" id="ARBA00020295"/>
    </source>
</evidence>
<dbReference type="NCBIfam" id="TIGR00217">
    <property type="entry name" value="malQ"/>
    <property type="match status" value="1"/>
</dbReference>
<dbReference type="PANTHER" id="PTHR32438:SF5">
    <property type="entry name" value="4-ALPHA-GLUCANOTRANSFERASE DPE1, CHLOROPLASTIC_AMYLOPLASTIC"/>
    <property type="match status" value="1"/>
</dbReference>
<dbReference type="NCBIfam" id="NF011080">
    <property type="entry name" value="PRK14508.1-3"/>
    <property type="match status" value="1"/>
</dbReference>
<comment type="caution">
    <text evidence="11">The sequence shown here is derived from an EMBL/GenBank/DDBJ whole genome shotgun (WGS) entry which is preliminary data.</text>
</comment>
<sequence>MSRSSGLLLHVTSLPSPYGVGDVGDGAARFVDALAAAGQRVWQVLPLVPPGDGDSPYASPSTFALSPLLISPERLRDDGLLTDADLAAPPSLPDDRVDFAAARQYKEALLASAYERFQDGAGGAALRGAFEDYAEREAAWLEDYALFVAIKADQGGAAWTEWPAALAHRDERALAEARRQHAEAVDRERFDQFVAERQWAALRERCRAAGVEVLGDLPIYVALDSADVWADRDLFDLDEAGRPREVAGVPPDYFSATGQRWGNPLYRWDRMAENGYRWWRRRLRRTLALVDRVRLDHFRAFEAYWAIPASEETAVEGRWVEGPGSALLDALEADAGRPLPIVAEDLGLITDGVRDLIARHELPGMAVLQFAFGGDAQNAYLPHNHRRRQVVYTGTHDNDTTAGWWAAAPPEVRAHVERYLGPSAESVPRRLVRAAWASVADLAVVPVQDMLGLGSDARMNTPGEAAGNWAWRLTSDQLDALPTEWLRNLTETTGRGEGDE</sequence>
<keyword evidence="7 10" id="KW-0119">Carbohydrate metabolism</keyword>
<feature type="non-terminal residue" evidence="11">
    <location>
        <position position="500"/>
    </location>
</feature>
<dbReference type="Pfam" id="PF02446">
    <property type="entry name" value="Glyco_hydro_77"/>
    <property type="match status" value="1"/>
</dbReference>
<evidence type="ECO:0000256" key="10">
    <source>
        <dbReference type="RuleBase" id="RU361207"/>
    </source>
</evidence>
<accession>A0ABU3BRC7</accession>